<evidence type="ECO:0000313" key="4">
    <source>
        <dbReference type="EMBL" id="KAG0479902.1"/>
    </source>
</evidence>
<keyword evidence="5" id="KW-1185">Reference proteome</keyword>
<evidence type="ECO:0008006" key="6">
    <source>
        <dbReference type="Google" id="ProtNLM"/>
    </source>
</evidence>
<dbReference type="OrthoDB" id="44820at2759"/>
<gene>
    <name evidence="4" type="ORF">HPP92_010760</name>
</gene>
<evidence type="ECO:0000256" key="1">
    <source>
        <dbReference type="SAM" id="MobiDB-lite"/>
    </source>
</evidence>
<feature type="domain" description="DUF7135" evidence="3">
    <location>
        <begin position="8"/>
        <end position="59"/>
    </location>
</feature>
<organism evidence="4 5">
    <name type="scientific">Vanilla planifolia</name>
    <name type="common">Vanilla</name>
    <dbReference type="NCBI Taxonomy" id="51239"/>
    <lineage>
        <taxon>Eukaryota</taxon>
        <taxon>Viridiplantae</taxon>
        <taxon>Streptophyta</taxon>
        <taxon>Embryophyta</taxon>
        <taxon>Tracheophyta</taxon>
        <taxon>Spermatophyta</taxon>
        <taxon>Magnoliopsida</taxon>
        <taxon>Liliopsida</taxon>
        <taxon>Asparagales</taxon>
        <taxon>Orchidaceae</taxon>
        <taxon>Vanilloideae</taxon>
        <taxon>Vanilleae</taxon>
        <taxon>Vanilla</taxon>
    </lineage>
</organism>
<protein>
    <recommendedName>
        <fullName evidence="6">Vacuolar import/degradation Vid27 C-terminal domain-containing protein</fullName>
    </recommendedName>
</protein>
<dbReference type="GO" id="GO:0005737">
    <property type="term" value="C:cytoplasm"/>
    <property type="evidence" value="ECO:0007669"/>
    <property type="project" value="TreeGrafter"/>
</dbReference>
<dbReference type="Pfam" id="PF23581">
    <property type="entry name" value="DUF7135"/>
    <property type="match status" value="1"/>
</dbReference>
<feature type="region of interest" description="Disordered" evidence="1">
    <location>
        <begin position="1"/>
        <end position="21"/>
    </location>
</feature>
<dbReference type="PANTHER" id="PTHR31913">
    <property type="entry name" value="VACUOLAR IMPORT AND DEGRADATION PROTEIN 27"/>
    <property type="match status" value="1"/>
</dbReference>
<dbReference type="Pfam" id="PF08553">
    <property type="entry name" value="VID27"/>
    <property type="match status" value="1"/>
</dbReference>
<accession>A0A835UZK5</accession>
<sequence>MATPQYAEDKEKEERGGAVASSSPWFLKIGSKVRVMVDPGMQAKAFPDQKRIDFVADGNEDDKVKVFGKEFLAWAQPDSADDPIREDAVDGFDKSLVMSSPAKESQSLLDEFEEAVDGGIWSLSLGALDTSFLVSDSGIQVVRNFSHGVHGKGISMRISGHGNKSSTPKKALLMRGETNMLLMSPLSSDKLHAAGVHQLDIETRKIVTEWKFEKDGAGITMRNITNHSNGAQLDPSESTFLGLDENMLCRWDMRDQRGMVQKIANLMESPVLHWTEGHQLTRRTNFQCFATTGDGSIVVGSLDGKIRLYSKNSMRMARTACPGLGSPITHVDDFIFWVI</sequence>
<dbReference type="Proteomes" id="UP000636800">
    <property type="component" value="Chromosome 5"/>
</dbReference>
<dbReference type="InterPro" id="IPR040458">
    <property type="entry name" value="Vid27"/>
</dbReference>
<proteinExistence type="predicted"/>
<name>A0A835UZK5_VANPL</name>
<dbReference type="EMBL" id="JADCNL010000005">
    <property type="protein sequence ID" value="KAG0479902.1"/>
    <property type="molecule type" value="Genomic_DNA"/>
</dbReference>
<dbReference type="PANTHER" id="PTHR31913:SF0">
    <property type="entry name" value="VACUOLAR IMPORT AND DEGRADATION PROTEIN 27"/>
    <property type="match status" value="1"/>
</dbReference>
<evidence type="ECO:0000259" key="2">
    <source>
        <dbReference type="Pfam" id="PF08553"/>
    </source>
</evidence>
<dbReference type="SUPFAM" id="SSF101908">
    <property type="entry name" value="Putative isomerase YbhE"/>
    <property type="match status" value="1"/>
</dbReference>
<dbReference type="InterPro" id="IPR055559">
    <property type="entry name" value="CYPRO4_DUF7135"/>
</dbReference>
<feature type="compositionally biased region" description="Basic and acidic residues" evidence="1">
    <location>
        <begin position="7"/>
        <end position="16"/>
    </location>
</feature>
<evidence type="ECO:0000313" key="5">
    <source>
        <dbReference type="Proteomes" id="UP000636800"/>
    </source>
</evidence>
<dbReference type="AlphaFoldDB" id="A0A835UZK5"/>
<evidence type="ECO:0000259" key="3">
    <source>
        <dbReference type="Pfam" id="PF23581"/>
    </source>
</evidence>
<comment type="caution">
    <text evidence="4">The sequence shown here is derived from an EMBL/GenBank/DDBJ whole genome shotgun (WGS) entry which is preliminary data.</text>
</comment>
<dbReference type="InterPro" id="IPR013863">
    <property type="entry name" value="VID27_C"/>
</dbReference>
<reference evidence="4 5" key="1">
    <citation type="journal article" date="2020" name="Nat. Food">
        <title>A phased Vanilla planifolia genome enables genetic improvement of flavour and production.</title>
        <authorList>
            <person name="Hasing T."/>
            <person name="Tang H."/>
            <person name="Brym M."/>
            <person name="Khazi F."/>
            <person name="Huang T."/>
            <person name="Chambers A.H."/>
        </authorList>
    </citation>
    <scope>NUCLEOTIDE SEQUENCE [LARGE SCALE GENOMIC DNA]</scope>
    <source>
        <tissue evidence="4">Leaf</tissue>
    </source>
</reference>
<dbReference type="GO" id="GO:0005634">
    <property type="term" value="C:nucleus"/>
    <property type="evidence" value="ECO:0007669"/>
    <property type="project" value="TreeGrafter"/>
</dbReference>
<feature type="domain" description="Vacuolar import/degradation Vid27 C-terminal" evidence="2">
    <location>
        <begin position="129"/>
        <end position="332"/>
    </location>
</feature>